<evidence type="ECO:0000313" key="4">
    <source>
        <dbReference type="Proteomes" id="UP000184031"/>
    </source>
</evidence>
<organism evidence="3 4">
    <name type="scientific">Flagellimonas taeanensis</name>
    <dbReference type="NCBI Taxonomy" id="1005926"/>
    <lineage>
        <taxon>Bacteria</taxon>
        <taxon>Pseudomonadati</taxon>
        <taxon>Bacteroidota</taxon>
        <taxon>Flavobacteriia</taxon>
        <taxon>Flavobacteriales</taxon>
        <taxon>Flavobacteriaceae</taxon>
        <taxon>Flagellimonas</taxon>
    </lineage>
</organism>
<gene>
    <name evidence="2" type="ORF">SAMN04487891_111101</name>
    <name evidence="3" type="ORF">SAMN05216293_2208</name>
</gene>
<dbReference type="AlphaFoldDB" id="A0A1M6W8W3"/>
<keyword evidence="1" id="KW-0472">Membrane</keyword>
<sequence length="184" mass="21129">MKIQWYKIVVWILIGALVLFFLLAVWYKNRYSMDAAEPYTMYSKTFDRKLLIATQGSTFKDSLVQNVVRYYENDSVFIMIIDVSALPEIDPGDFNATLVLHTWEYGRAPEEVETFVGKNRDHLGKVIMFATSGEGNNSIEGIDGLAGASTIKDIFLYTDWILLKLDALLPREKSQAYFLEPQHR</sequence>
<keyword evidence="1" id="KW-1133">Transmembrane helix</keyword>
<evidence type="ECO:0000313" key="5">
    <source>
        <dbReference type="Proteomes" id="UP000198940"/>
    </source>
</evidence>
<reference evidence="3 4" key="1">
    <citation type="submission" date="2016-11" db="EMBL/GenBank/DDBJ databases">
        <authorList>
            <person name="Varghese N."/>
            <person name="Submissions S."/>
        </authorList>
    </citation>
    <scope>NUCLEOTIDE SEQUENCE [LARGE SCALE GENOMIC DNA]</scope>
    <source>
        <strain evidence="3 4">CGMCC 1.12174</strain>
        <strain evidence="2 5">DSM 26351</strain>
    </source>
</reference>
<feature type="transmembrane region" description="Helical" evidence="1">
    <location>
        <begin position="6"/>
        <end position="27"/>
    </location>
</feature>
<proteinExistence type="predicted"/>
<name>A0A1M6W8W3_9FLAO</name>
<dbReference type="Proteomes" id="UP000198940">
    <property type="component" value="Unassembled WGS sequence"/>
</dbReference>
<dbReference type="RefSeq" id="WP_143070752.1">
    <property type="nucleotide sequence ID" value="NZ_FOKU01000011.1"/>
</dbReference>
<comment type="caution">
    <text evidence="3">The sequence shown here is derived from an EMBL/GenBank/DDBJ whole genome shotgun (WGS) entry which is preliminary data.</text>
</comment>
<dbReference type="EMBL" id="FOKU01000011">
    <property type="protein sequence ID" value="SFC45282.1"/>
    <property type="molecule type" value="Genomic_DNA"/>
</dbReference>
<dbReference type="OrthoDB" id="982714at2"/>
<dbReference type="EMBL" id="FRAT01000005">
    <property type="protein sequence ID" value="SHK90232.1"/>
    <property type="molecule type" value="Genomic_DNA"/>
</dbReference>
<dbReference type="Proteomes" id="UP000184031">
    <property type="component" value="Unassembled WGS sequence"/>
</dbReference>
<keyword evidence="5" id="KW-1185">Reference proteome</keyword>
<dbReference type="STRING" id="1055723.SAMN05216293_2208"/>
<accession>A0A1M6W8W3</accession>
<protein>
    <submittedName>
        <fullName evidence="3">Uncharacterized protein</fullName>
    </submittedName>
</protein>
<evidence type="ECO:0000256" key="1">
    <source>
        <dbReference type="SAM" id="Phobius"/>
    </source>
</evidence>
<evidence type="ECO:0000313" key="2">
    <source>
        <dbReference type="EMBL" id="SFC45282.1"/>
    </source>
</evidence>
<keyword evidence="1" id="KW-0812">Transmembrane</keyword>
<evidence type="ECO:0000313" key="3">
    <source>
        <dbReference type="EMBL" id="SHK90232.1"/>
    </source>
</evidence>